<feature type="domain" description="Peptidase M17 leucyl aminopeptidase N-terminal" evidence="1">
    <location>
        <begin position="20"/>
        <end position="105"/>
    </location>
</feature>
<name>A0A0L0KDY6_9ACTN</name>
<evidence type="ECO:0000313" key="3">
    <source>
        <dbReference type="Proteomes" id="UP000037151"/>
    </source>
</evidence>
<evidence type="ECO:0000259" key="1">
    <source>
        <dbReference type="Pfam" id="PF02789"/>
    </source>
</evidence>
<dbReference type="InterPro" id="IPR043472">
    <property type="entry name" value="Macro_dom-like"/>
</dbReference>
<keyword evidence="2" id="KW-0378">Hydrolase</keyword>
<keyword evidence="2" id="KW-0645">Protease</keyword>
<dbReference type="Pfam" id="PF02789">
    <property type="entry name" value="Peptidase_M17_N"/>
    <property type="match status" value="1"/>
</dbReference>
<dbReference type="EMBL" id="JPPY01000082">
    <property type="protein sequence ID" value="KND36327.1"/>
    <property type="molecule type" value="Genomic_DNA"/>
</dbReference>
<dbReference type="GO" id="GO:0070006">
    <property type="term" value="F:metalloaminopeptidase activity"/>
    <property type="evidence" value="ECO:0007669"/>
    <property type="project" value="InterPro"/>
</dbReference>
<accession>A0A0L0KDY6</accession>
<dbReference type="AlphaFoldDB" id="A0A0L0KDY6"/>
<reference evidence="3" key="1">
    <citation type="submission" date="2014-07" db="EMBL/GenBank/DDBJ databases">
        <title>Genome sequencing of plant-pathogenic Streptomyces species.</title>
        <authorList>
            <person name="Harrison J."/>
            <person name="Sapp M."/>
            <person name="Thwaites R."/>
            <person name="Studholme D.J."/>
        </authorList>
    </citation>
    <scope>NUCLEOTIDE SEQUENCE [LARGE SCALE GENOMIC DNA]</scope>
    <source>
        <strain evidence="3">NCPPB 4445</strain>
    </source>
</reference>
<sequence length="108" mass="10318">MTALTLSTAAAPGLRADAIVIGVAKGAKGPVVAPGSEAVDKSYDGKLAAVLETLGASGAEGEITKLPAPAGFKAPLIVAVGLGAEPAKDAAYEAEALRRGAGAAAPAP</sequence>
<organism evidence="2 3">
    <name type="scientific">Streptomyces acidiscabies</name>
    <dbReference type="NCBI Taxonomy" id="42234"/>
    <lineage>
        <taxon>Bacteria</taxon>
        <taxon>Bacillati</taxon>
        <taxon>Actinomycetota</taxon>
        <taxon>Actinomycetes</taxon>
        <taxon>Kitasatosporales</taxon>
        <taxon>Streptomycetaceae</taxon>
        <taxon>Streptomyces</taxon>
    </lineage>
</organism>
<keyword evidence="2" id="KW-0031">Aminopeptidase</keyword>
<gene>
    <name evidence="2" type="ORF">IQ63_12645</name>
</gene>
<dbReference type="RefSeq" id="WP_324610773.1">
    <property type="nucleotide sequence ID" value="NZ_KQ257815.1"/>
</dbReference>
<dbReference type="SUPFAM" id="SSF52949">
    <property type="entry name" value="Macro domain-like"/>
    <property type="match status" value="1"/>
</dbReference>
<proteinExistence type="predicted"/>
<dbReference type="Proteomes" id="UP000037151">
    <property type="component" value="Unassembled WGS sequence"/>
</dbReference>
<evidence type="ECO:0000313" key="2">
    <source>
        <dbReference type="EMBL" id="KND36327.1"/>
    </source>
</evidence>
<feature type="non-terminal residue" evidence="2">
    <location>
        <position position="108"/>
    </location>
</feature>
<dbReference type="GO" id="GO:0006508">
    <property type="term" value="P:proteolysis"/>
    <property type="evidence" value="ECO:0007669"/>
    <property type="project" value="InterPro"/>
</dbReference>
<dbReference type="PATRIC" id="fig|42234.21.peg.2607"/>
<dbReference type="Gene3D" id="3.40.220.10">
    <property type="entry name" value="Leucine Aminopeptidase, subunit E, domain 1"/>
    <property type="match status" value="1"/>
</dbReference>
<dbReference type="InterPro" id="IPR008283">
    <property type="entry name" value="Peptidase_M17_N"/>
</dbReference>
<comment type="caution">
    <text evidence="2">The sequence shown here is derived from an EMBL/GenBank/DDBJ whole genome shotgun (WGS) entry which is preliminary data.</text>
</comment>
<protein>
    <submittedName>
        <fullName evidence="2">Aminopeptidase A</fullName>
    </submittedName>
</protein>